<dbReference type="HOGENOM" id="CLU_1439753_0_0_3"/>
<dbReference type="RefSeq" id="WP_015179790.1">
    <property type="nucleotide sequence ID" value="NC_019730.1"/>
</dbReference>
<sequence>MKNFQDVLLPLQKPFEINSELTETTPFTSGKLLNSGSIADSSNSIPVPVLQASNVKILTPQKVEDGNSFEQFLTQPQLLGSAPNALPSASASSDILTGEKVETQASRNVWNQLLGTSTPERQAKNSSLPAGVFQVGASGQVSADYLFDGGYYQGELAIFSLTGMETLIPGSQPFILVHLGVNRATIYM</sequence>
<keyword evidence="2" id="KW-1185">Reference proteome</keyword>
<organism evidence="1 2">
    <name type="scientific">Phormidium nigroviride PCC 7112</name>
    <dbReference type="NCBI Taxonomy" id="179408"/>
    <lineage>
        <taxon>Bacteria</taxon>
        <taxon>Bacillati</taxon>
        <taxon>Cyanobacteriota</taxon>
        <taxon>Cyanophyceae</taxon>
        <taxon>Oscillatoriophycideae</taxon>
        <taxon>Oscillatoriales</taxon>
        <taxon>Oscillatoriaceae</taxon>
        <taxon>Phormidium</taxon>
    </lineage>
</organism>
<reference evidence="1 2" key="1">
    <citation type="submission" date="2012-05" db="EMBL/GenBank/DDBJ databases">
        <title>Finished plasmid 2 of genome of Oscillatoria sp. PCC 7112.</title>
        <authorList>
            <consortium name="US DOE Joint Genome Institute"/>
            <person name="Gugger M."/>
            <person name="Coursin T."/>
            <person name="Rippka R."/>
            <person name="Tandeau De Marsac N."/>
            <person name="Huntemann M."/>
            <person name="Wei C.-L."/>
            <person name="Han J."/>
            <person name="Detter J.C."/>
            <person name="Han C."/>
            <person name="Tapia R."/>
            <person name="Davenport K."/>
            <person name="Daligault H."/>
            <person name="Erkkila T."/>
            <person name="Gu W."/>
            <person name="Munk A.C.C."/>
            <person name="Teshima H."/>
            <person name="Xu Y."/>
            <person name="Chain P."/>
            <person name="Chen A."/>
            <person name="Krypides N."/>
            <person name="Mavromatis K."/>
            <person name="Markowitz V."/>
            <person name="Szeto E."/>
            <person name="Ivanova N."/>
            <person name="Mikhailova N."/>
            <person name="Ovchinnikova G."/>
            <person name="Pagani I."/>
            <person name="Pati A."/>
            <person name="Goodwin L."/>
            <person name="Peters L."/>
            <person name="Pitluck S."/>
            <person name="Woyke T."/>
            <person name="Kerfeld C."/>
        </authorList>
    </citation>
    <scope>NUCLEOTIDE SEQUENCE [LARGE SCALE GENOMIC DNA]</scope>
    <source>
        <strain evidence="1 2">PCC 7112</strain>
        <plasmid evidence="1 2">pOSC7112.02</plasmid>
    </source>
</reference>
<evidence type="ECO:0000313" key="2">
    <source>
        <dbReference type="Proteomes" id="UP000010478"/>
    </source>
</evidence>
<evidence type="ECO:0000313" key="1">
    <source>
        <dbReference type="EMBL" id="AFZ10825.1"/>
    </source>
</evidence>
<gene>
    <name evidence="1" type="ORF">Osc7112_6724</name>
</gene>
<dbReference type="KEGG" id="oni:Osc7112_6724"/>
<keyword evidence="1" id="KW-0614">Plasmid</keyword>
<geneLocation type="plasmid" evidence="1 2">
    <name>pOSC7112.02</name>
</geneLocation>
<dbReference type="AlphaFoldDB" id="K9VUD4"/>
<dbReference type="Proteomes" id="UP000010478">
    <property type="component" value="Plasmid pOSC7112.02"/>
</dbReference>
<proteinExistence type="predicted"/>
<accession>K9VUD4</accession>
<protein>
    <submittedName>
        <fullName evidence="1">Uncharacterized protein</fullName>
    </submittedName>
</protein>
<name>K9VUD4_9CYAN</name>
<dbReference type="EMBL" id="CP003616">
    <property type="protein sequence ID" value="AFZ10825.1"/>
    <property type="molecule type" value="Genomic_DNA"/>
</dbReference>